<comment type="caution">
    <text evidence="1">The sequence shown here is derived from an EMBL/GenBank/DDBJ whole genome shotgun (WGS) entry which is preliminary data.</text>
</comment>
<protein>
    <submittedName>
        <fullName evidence="1">Uncharacterized protein</fullName>
    </submittedName>
</protein>
<organism evidence="1 2">
    <name type="scientific">Ameca splendens</name>
    <dbReference type="NCBI Taxonomy" id="208324"/>
    <lineage>
        <taxon>Eukaryota</taxon>
        <taxon>Metazoa</taxon>
        <taxon>Chordata</taxon>
        <taxon>Craniata</taxon>
        <taxon>Vertebrata</taxon>
        <taxon>Euteleostomi</taxon>
        <taxon>Actinopterygii</taxon>
        <taxon>Neopterygii</taxon>
        <taxon>Teleostei</taxon>
        <taxon>Neoteleostei</taxon>
        <taxon>Acanthomorphata</taxon>
        <taxon>Ovalentaria</taxon>
        <taxon>Atherinomorphae</taxon>
        <taxon>Cyprinodontiformes</taxon>
        <taxon>Goodeidae</taxon>
        <taxon>Ameca</taxon>
    </lineage>
</organism>
<dbReference type="Proteomes" id="UP001469553">
    <property type="component" value="Unassembled WGS sequence"/>
</dbReference>
<reference evidence="1 2" key="1">
    <citation type="submission" date="2021-06" db="EMBL/GenBank/DDBJ databases">
        <authorList>
            <person name="Palmer J.M."/>
        </authorList>
    </citation>
    <scope>NUCLEOTIDE SEQUENCE [LARGE SCALE GENOMIC DNA]</scope>
    <source>
        <strain evidence="1 2">AS_MEX2019</strain>
        <tissue evidence="1">Muscle</tissue>
    </source>
</reference>
<accession>A0ABV0XIB9</accession>
<proteinExistence type="predicted"/>
<keyword evidence="2" id="KW-1185">Reference proteome</keyword>
<sequence length="148" mass="16789">MRENDSISSFFSIKKCTVDLCSEQRNSLVYSLFQGFTVDVCLTITKKSLQAAIRADSLTGLQRERSKKCQIMLPVVQSDYNQGHNGQLPRVEVSQTSSFGDHLSTLLCFSVFCRFCVGDKFFLKNNMILCQTDYEEGLMKEGYAPQVR</sequence>
<name>A0ABV0XIB9_9TELE</name>
<evidence type="ECO:0000313" key="1">
    <source>
        <dbReference type="EMBL" id="MEQ2281205.1"/>
    </source>
</evidence>
<gene>
    <name evidence="1" type="ORF">AMECASPLE_027942</name>
</gene>
<dbReference type="EMBL" id="JAHRIP010003017">
    <property type="protein sequence ID" value="MEQ2281205.1"/>
    <property type="molecule type" value="Genomic_DNA"/>
</dbReference>
<evidence type="ECO:0000313" key="2">
    <source>
        <dbReference type="Proteomes" id="UP001469553"/>
    </source>
</evidence>